<protein>
    <recommendedName>
        <fullName evidence="5">Beta-1,3-N-Acetylglucosaminyltransferase family protein</fullName>
    </recommendedName>
</protein>
<dbReference type="EMBL" id="MNCJ02000319">
    <property type="protein sequence ID" value="KAF5810616.1"/>
    <property type="molecule type" value="Genomic_DNA"/>
</dbReference>
<organism evidence="3 4">
    <name type="scientific">Helianthus annuus</name>
    <name type="common">Common sunflower</name>
    <dbReference type="NCBI Taxonomy" id="4232"/>
    <lineage>
        <taxon>Eukaryota</taxon>
        <taxon>Viridiplantae</taxon>
        <taxon>Streptophyta</taxon>
        <taxon>Embryophyta</taxon>
        <taxon>Tracheophyta</taxon>
        <taxon>Spermatophyta</taxon>
        <taxon>Magnoliopsida</taxon>
        <taxon>eudicotyledons</taxon>
        <taxon>Gunneridae</taxon>
        <taxon>Pentapetalae</taxon>
        <taxon>asterids</taxon>
        <taxon>campanulids</taxon>
        <taxon>Asterales</taxon>
        <taxon>Asteraceae</taxon>
        <taxon>Asteroideae</taxon>
        <taxon>Heliantheae alliance</taxon>
        <taxon>Heliantheae</taxon>
        <taxon>Helianthus</taxon>
    </lineage>
</organism>
<name>A0A9K3J962_HELAN</name>
<evidence type="ECO:0000256" key="2">
    <source>
        <dbReference type="SAM" id="SignalP"/>
    </source>
</evidence>
<evidence type="ECO:0000313" key="3">
    <source>
        <dbReference type="EMBL" id="KAF5810616.1"/>
    </source>
</evidence>
<reference evidence="3" key="2">
    <citation type="submission" date="2020-06" db="EMBL/GenBank/DDBJ databases">
        <title>Helianthus annuus Genome sequencing and assembly Release 2.</title>
        <authorList>
            <person name="Gouzy J."/>
            <person name="Langlade N."/>
            <person name="Munos S."/>
        </authorList>
    </citation>
    <scope>NUCLEOTIDE SEQUENCE</scope>
    <source>
        <tissue evidence="3">Leaves</tissue>
    </source>
</reference>
<evidence type="ECO:0000256" key="1">
    <source>
        <dbReference type="ARBA" id="ARBA00022729"/>
    </source>
</evidence>
<dbReference type="PANTHER" id="PTHR33184:SF61">
    <property type="entry name" value="TPD1 PROTEIN HOMOLOG 1"/>
    <property type="match status" value="1"/>
</dbReference>
<evidence type="ECO:0000313" key="4">
    <source>
        <dbReference type="Proteomes" id="UP000215914"/>
    </source>
</evidence>
<dbReference type="PANTHER" id="PTHR33184">
    <property type="entry name" value="PROTEIN TAPETUM DETERMINANT 1-LIKE-RELATED"/>
    <property type="match status" value="1"/>
</dbReference>
<feature type="signal peptide" evidence="2">
    <location>
        <begin position="1"/>
        <end position="23"/>
    </location>
</feature>
<proteinExistence type="predicted"/>
<feature type="chain" id="PRO_5039892443" description="Beta-1,3-N-Acetylglucosaminyltransferase family protein" evidence="2">
    <location>
        <begin position="24"/>
        <end position="117"/>
    </location>
</feature>
<reference evidence="3" key="1">
    <citation type="journal article" date="2017" name="Nature">
        <title>The sunflower genome provides insights into oil metabolism, flowering and Asterid evolution.</title>
        <authorList>
            <person name="Badouin H."/>
            <person name="Gouzy J."/>
            <person name="Grassa C.J."/>
            <person name="Murat F."/>
            <person name="Staton S.E."/>
            <person name="Cottret L."/>
            <person name="Lelandais-Briere C."/>
            <person name="Owens G.L."/>
            <person name="Carrere S."/>
            <person name="Mayjonade B."/>
            <person name="Legrand L."/>
            <person name="Gill N."/>
            <person name="Kane N.C."/>
            <person name="Bowers J.E."/>
            <person name="Hubner S."/>
            <person name="Bellec A."/>
            <person name="Berard A."/>
            <person name="Berges H."/>
            <person name="Blanchet N."/>
            <person name="Boniface M.C."/>
            <person name="Brunel D."/>
            <person name="Catrice O."/>
            <person name="Chaidir N."/>
            <person name="Claudel C."/>
            <person name="Donnadieu C."/>
            <person name="Faraut T."/>
            <person name="Fievet G."/>
            <person name="Helmstetter N."/>
            <person name="King M."/>
            <person name="Knapp S.J."/>
            <person name="Lai Z."/>
            <person name="Le Paslier M.C."/>
            <person name="Lippi Y."/>
            <person name="Lorenzon L."/>
            <person name="Mandel J.R."/>
            <person name="Marage G."/>
            <person name="Marchand G."/>
            <person name="Marquand E."/>
            <person name="Bret-Mestries E."/>
            <person name="Morien E."/>
            <person name="Nambeesan S."/>
            <person name="Nguyen T."/>
            <person name="Pegot-Espagnet P."/>
            <person name="Pouilly N."/>
            <person name="Raftis F."/>
            <person name="Sallet E."/>
            <person name="Schiex T."/>
            <person name="Thomas J."/>
            <person name="Vandecasteele C."/>
            <person name="Vares D."/>
            <person name="Vear F."/>
            <person name="Vautrin S."/>
            <person name="Crespi M."/>
            <person name="Mangin B."/>
            <person name="Burke J.M."/>
            <person name="Salse J."/>
            <person name="Munos S."/>
            <person name="Vincourt P."/>
            <person name="Rieseberg L.H."/>
            <person name="Langlade N.B."/>
        </authorList>
    </citation>
    <scope>NUCLEOTIDE SEQUENCE</scope>
    <source>
        <tissue evidence="3">Leaves</tissue>
    </source>
</reference>
<comment type="caution">
    <text evidence="3">The sequence shown here is derived from an EMBL/GenBank/DDBJ whole genome shotgun (WGS) entry which is preliminary data.</text>
</comment>
<evidence type="ECO:0008006" key="5">
    <source>
        <dbReference type="Google" id="ProtNLM"/>
    </source>
</evidence>
<dbReference type="Pfam" id="PF24068">
    <property type="entry name" value="TPD1_C"/>
    <property type="match status" value="1"/>
</dbReference>
<accession>A0A9K3J962</accession>
<dbReference type="InterPro" id="IPR040361">
    <property type="entry name" value="TPD1"/>
</dbReference>
<dbReference type="Gramene" id="mRNA:HanXRQr2_Chr04g0171741">
    <property type="protein sequence ID" value="mRNA:HanXRQr2_Chr04g0171741"/>
    <property type="gene ID" value="HanXRQr2_Chr04g0171741"/>
</dbReference>
<keyword evidence="4" id="KW-1185">Reference proteome</keyword>
<dbReference type="Proteomes" id="UP000215914">
    <property type="component" value="Unassembled WGS sequence"/>
</dbReference>
<dbReference type="AlphaFoldDB" id="A0A9K3J962"/>
<sequence length="117" mass="13518">METIMKHICLLIFICLVCRDVYSQDFNLSIRQEQTATPREWDVTLENTSPCVILNAYLDCKGFQSHREINPKVILKQGDVCIVNDGQRMNPSDSLHFIYAWETQFAFKLLNQSIACS</sequence>
<keyword evidence="1 2" id="KW-0732">Signal</keyword>
<gene>
    <name evidence="3" type="ORF">HanXRQr2_Chr04g0171741</name>
</gene>